<accession>A0AAF0IHP1</accession>
<organism evidence="1 2">
    <name type="scientific">Emydomyces testavorans</name>
    <dbReference type="NCBI Taxonomy" id="2070801"/>
    <lineage>
        <taxon>Eukaryota</taxon>
        <taxon>Fungi</taxon>
        <taxon>Dikarya</taxon>
        <taxon>Ascomycota</taxon>
        <taxon>Pezizomycotina</taxon>
        <taxon>Eurotiomycetes</taxon>
        <taxon>Eurotiomycetidae</taxon>
        <taxon>Onygenales</taxon>
        <taxon>Nannizziopsiaceae</taxon>
        <taxon>Emydomyces</taxon>
    </lineage>
</organism>
<dbReference type="AlphaFoldDB" id="A0AAF0IHP1"/>
<gene>
    <name evidence="1" type="ORF">PRK78_000492</name>
</gene>
<evidence type="ECO:0000313" key="1">
    <source>
        <dbReference type="EMBL" id="WEW55064.1"/>
    </source>
</evidence>
<name>A0AAF0IHP1_9EURO</name>
<dbReference type="EMBL" id="CP120627">
    <property type="protein sequence ID" value="WEW55064.1"/>
    <property type="molecule type" value="Genomic_DNA"/>
</dbReference>
<dbReference type="Proteomes" id="UP001219355">
    <property type="component" value="Chromosome 1"/>
</dbReference>
<protein>
    <submittedName>
        <fullName evidence="1">Uncharacterized protein</fullName>
    </submittedName>
</protein>
<reference evidence="1" key="1">
    <citation type="submission" date="2023-03" db="EMBL/GenBank/DDBJ databases">
        <title>Emydomyces testavorans Genome Sequence.</title>
        <authorList>
            <person name="Hoyer L."/>
        </authorList>
    </citation>
    <scope>NUCLEOTIDE SEQUENCE</scope>
    <source>
        <strain evidence="1">16-2883</strain>
    </source>
</reference>
<keyword evidence="2" id="KW-1185">Reference proteome</keyword>
<evidence type="ECO:0000313" key="2">
    <source>
        <dbReference type="Proteomes" id="UP001219355"/>
    </source>
</evidence>
<sequence>MKRDWIHPVIEQSLWNFFGDTSNSLDISCTLLAKAFSAVAWSNSTLVSQTPVHPDELHWVVLEGQIMLQKVIDAVVMAAELTKSKSRAVLILRSRQPSVSSHMSFREDPNEQVAGAAPKAGKELWAWKNQPNMHIGIHYVDQAKEYALPNNCNVLAGEDKHLLEGAFVGLEPLISERVKLIHNQCSTLINSLLRTDSRKEETEDTGEEDLIHDHTKFHIALSTSC</sequence>
<proteinExistence type="predicted"/>